<feature type="signal peptide" evidence="1">
    <location>
        <begin position="1"/>
        <end position="23"/>
    </location>
</feature>
<dbReference type="RefSeq" id="WP_180727430.1">
    <property type="nucleotide sequence ID" value="NZ_AP023177.1"/>
</dbReference>
<dbReference type="Proteomes" id="UP000510888">
    <property type="component" value="Plasmid PPGU16_p2"/>
</dbReference>
<dbReference type="EMBL" id="AP023177">
    <property type="protein sequence ID" value="BCF95248.1"/>
    <property type="molecule type" value="Genomic_DNA"/>
</dbReference>
<keyword evidence="2" id="KW-0614">Plasmid</keyword>
<accession>A0A7I8C4U3</accession>
<keyword evidence="3" id="KW-1185">Reference proteome</keyword>
<proteinExistence type="predicted"/>
<evidence type="ECO:0000313" key="3">
    <source>
        <dbReference type="Proteomes" id="UP000510888"/>
    </source>
</evidence>
<feature type="chain" id="PRO_5029831136" description="Lipoprotein" evidence="1">
    <location>
        <begin position="24"/>
        <end position="172"/>
    </location>
</feature>
<protein>
    <recommendedName>
        <fullName evidence="4">Lipoprotein</fullName>
    </recommendedName>
</protein>
<reference evidence="2 3" key="1">
    <citation type="journal article" date="2020" name="Genes (Basel)">
        <title>Genomic Comparison of Insect Gut Symbionts from Divergent Burkholderia Subclades.</title>
        <authorList>
            <person name="Takeshita K."/>
            <person name="Kikuchi Y."/>
        </authorList>
    </citation>
    <scope>NUCLEOTIDE SEQUENCE [LARGE SCALE GENOMIC DNA]</scope>
    <source>
        <strain evidence="2 3">PGU16</strain>
        <plasmid evidence="2 3">PPGU16_p2</plasmid>
    </source>
</reference>
<dbReference type="KEGG" id="plad:PPGU16_83150"/>
<name>A0A7I8C4U3_9BURK</name>
<dbReference type="AlphaFoldDB" id="A0A7I8C4U3"/>
<gene>
    <name evidence="2" type="ORF">PPGU16_83150</name>
</gene>
<sequence length="172" mass="18089">MNRLVKALSPLIITGAAITCAHAEATPVQQQLDVALYKDGHQIAMGTSIIKDEIVGKAPYAMRSGTEIGYGRCTKVGNATSLASDSVFVGLAIFIDPVVVDGTRAQLSVSVQDTEFVGKHEDGPADCGSETVSTKGLKVNKVIVDIADGQSIDVPLGDTHYRLALKLHNADL</sequence>
<evidence type="ECO:0008006" key="4">
    <source>
        <dbReference type="Google" id="ProtNLM"/>
    </source>
</evidence>
<organism evidence="2 3">
    <name type="scientific">Paraburkholderia largidicola</name>
    <dbReference type="NCBI Taxonomy" id="3014751"/>
    <lineage>
        <taxon>Bacteria</taxon>
        <taxon>Pseudomonadati</taxon>
        <taxon>Pseudomonadota</taxon>
        <taxon>Betaproteobacteria</taxon>
        <taxon>Burkholderiales</taxon>
        <taxon>Burkholderiaceae</taxon>
        <taxon>Paraburkholderia</taxon>
    </lineage>
</organism>
<geneLocation type="plasmid" evidence="2 3">
    <name>PPGU16_p2</name>
</geneLocation>
<keyword evidence="1" id="KW-0732">Signal</keyword>
<evidence type="ECO:0000313" key="2">
    <source>
        <dbReference type="EMBL" id="BCF95248.1"/>
    </source>
</evidence>
<evidence type="ECO:0000256" key="1">
    <source>
        <dbReference type="SAM" id="SignalP"/>
    </source>
</evidence>